<keyword evidence="2" id="KW-1185">Reference proteome</keyword>
<sequence length="236" mass="27431">MTDQWKKFWENYAGGEATNEGDLYVQVGKTSNRAPISKEIFENIVTDIAKKLELKNTDILLEMCCGNGLFTFPLSHFVKYIYAFDFTESLIDNALKFKSNDNIEYAVGNGKEDFTTIFKDKKLPTLQKFLINDAIAYFTPEDVEGIIKRILSVSKDFKFYVTNIPNDENKWNFYNTPERKANYEKAIQSGDIFLGGIGRWWTKSEFITIAEKFNLNIEIFDQTNEYSYRMSILLYS</sequence>
<accession>A0ABP9M301</accession>
<name>A0ABP9M301_9FLAO</name>
<dbReference type="InterPro" id="IPR029063">
    <property type="entry name" value="SAM-dependent_MTases_sf"/>
</dbReference>
<gene>
    <name evidence="1" type="ORF">GCM10023210_11810</name>
</gene>
<dbReference type="EMBL" id="BAABHX010000002">
    <property type="protein sequence ID" value="GAA5088303.1"/>
    <property type="molecule type" value="Genomic_DNA"/>
</dbReference>
<dbReference type="Proteomes" id="UP001500353">
    <property type="component" value="Unassembled WGS sequence"/>
</dbReference>
<organism evidence="1 2">
    <name type="scientific">Chryseobacterium ginsengisoli</name>
    <dbReference type="NCBI Taxonomy" id="363853"/>
    <lineage>
        <taxon>Bacteria</taxon>
        <taxon>Pseudomonadati</taxon>
        <taxon>Bacteroidota</taxon>
        <taxon>Flavobacteriia</taxon>
        <taxon>Flavobacteriales</taxon>
        <taxon>Weeksellaceae</taxon>
        <taxon>Chryseobacterium group</taxon>
        <taxon>Chryseobacterium</taxon>
    </lineage>
</organism>
<evidence type="ECO:0000313" key="1">
    <source>
        <dbReference type="EMBL" id="GAA5088303.1"/>
    </source>
</evidence>
<reference evidence="2" key="1">
    <citation type="journal article" date="2019" name="Int. J. Syst. Evol. Microbiol.">
        <title>The Global Catalogue of Microorganisms (GCM) 10K type strain sequencing project: providing services to taxonomists for standard genome sequencing and annotation.</title>
        <authorList>
            <consortium name="The Broad Institute Genomics Platform"/>
            <consortium name="The Broad Institute Genome Sequencing Center for Infectious Disease"/>
            <person name="Wu L."/>
            <person name="Ma J."/>
        </authorList>
    </citation>
    <scope>NUCLEOTIDE SEQUENCE [LARGE SCALE GENOMIC DNA]</scope>
    <source>
        <strain evidence="2">JCM 18019</strain>
    </source>
</reference>
<comment type="caution">
    <text evidence="1">The sequence shown here is derived from an EMBL/GenBank/DDBJ whole genome shotgun (WGS) entry which is preliminary data.</text>
</comment>
<dbReference type="SUPFAM" id="SSF53335">
    <property type="entry name" value="S-adenosyl-L-methionine-dependent methyltransferases"/>
    <property type="match status" value="1"/>
</dbReference>
<evidence type="ECO:0008006" key="3">
    <source>
        <dbReference type="Google" id="ProtNLM"/>
    </source>
</evidence>
<protein>
    <recommendedName>
        <fullName evidence="3">Methyltransferase domain-containing protein</fullName>
    </recommendedName>
</protein>
<evidence type="ECO:0000313" key="2">
    <source>
        <dbReference type="Proteomes" id="UP001500353"/>
    </source>
</evidence>
<proteinExistence type="predicted"/>
<dbReference type="Gene3D" id="3.40.50.150">
    <property type="entry name" value="Vaccinia Virus protein VP39"/>
    <property type="match status" value="1"/>
</dbReference>
<dbReference type="RefSeq" id="WP_345201001.1">
    <property type="nucleotide sequence ID" value="NZ_BAABHX010000002.1"/>
</dbReference>